<dbReference type="AlphaFoldDB" id="A0A1F5ELA7"/>
<proteinExistence type="predicted"/>
<gene>
    <name evidence="1" type="ORF">A2811_01435</name>
</gene>
<name>A0A1F5ELA7_9BACT</name>
<comment type="caution">
    <text evidence="1">The sequence shown here is derived from an EMBL/GenBank/DDBJ whole genome shotgun (WGS) entry which is preliminary data.</text>
</comment>
<organism evidence="1 2">
    <name type="scientific">Candidatus Campbellbacteria bacterium RIFCSPHIGHO2_01_FULL_34_10</name>
    <dbReference type="NCBI Taxonomy" id="1797577"/>
    <lineage>
        <taxon>Bacteria</taxon>
        <taxon>Candidatus Campbelliibacteriota</taxon>
    </lineage>
</organism>
<evidence type="ECO:0000313" key="1">
    <source>
        <dbReference type="EMBL" id="OGD68209.1"/>
    </source>
</evidence>
<dbReference type="Proteomes" id="UP000186670">
    <property type="component" value="Unassembled WGS sequence"/>
</dbReference>
<evidence type="ECO:0000313" key="2">
    <source>
        <dbReference type="Proteomes" id="UP000186670"/>
    </source>
</evidence>
<dbReference type="EMBL" id="MEZZ01000038">
    <property type="protein sequence ID" value="OGD68209.1"/>
    <property type="molecule type" value="Genomic_DNA"/>
</dbReference>
<protein>
    <submittedName>
        <fullName evidence="1">Uncharacterized protein</fullName>
    </submittedName>
</protein>
<accession>A0A1F5ELA7</accession>
<reference evidence="1 2" key="1">
    <citation type="journal article" date="2016" name="Nat. Commun.">
        <title>Thousands of microbial genomes shed light on interconnected biogeochemical processes in an aquifer system.</title>
        <authorList>
            <person name="Anantharaman K."/>
            <person name="Brown C.T."/>
            <person name="Hug L.A."/>
            <person name="Sharon I."/>
            <person name="Castelle C.J."/>
            <person name="Probst A.J."/>
            <person name="Thomas B.C."/>
            <person name="Singh A."/>
            <person name="Wilkins M.J."/>
            <person name="Karaoz U."/>
            <person name="Brodie E.L."/>
            <person name="Williams K.H."/>
            <person name="Hubbard S.S."/>
            <person name="Banfield J.F."/>
        </authorList>
    </citation>
    <scope>NUCLEOTIDE SEQUENCE [LARGE SCALE GENOMIC DNA]</scope>
</reference>
<sequence length="131" mass="15654">MNNTYRPEFIKNSGLDFNWNKSKIWELKNIPIEDISVSEIEWQLDLLFWHDGDKKYCVSPRNVLIDIEKYPKHKDRIFTADTDFPIDLMRNLEGKLEILDGLHRLCRLVIEGRKEVKVRKISRDLIPMLID</sequence>